<feature type="transmembrane region" description="Helical" evidence="1">
    <location>
        <begin position="55"/>
        <end position="77"/>
    </location>
</feature>
<evidence type="ECO:0000313" key="2">
    <source>
        <dbReference type="EMBL" id="OAA71607.1"/>
    </source>
</evidence>
<organism evidence="2 3">
    <name type="scientific">Cordyceps fumosorosea (strain ARSEF 2679)</name>
    <name type="common">Isaria fumosorosea</name>
    <dbReference type="NCBI Taxonomy" id="1081104"/>
    <lineage>
        <taxon>Eukaryota</taxon>
        <taxon>Fungi</taxon>
        <taxon>Dikarya</taxon>
        <taxon>Ascomycota</taxon>
        <taxon>Pezizomycotina</taxon>
        <taxon>Sordariomycetes</taxon>
        <taxon>Hypocreomycetidae</taxon>
        <taxon>Hypocreales</taxon>
        <taxon>Cordycipitaceae</taxon>
        <taxon>Cordyceps</taxon>
    </lineage>
</organism>
<reference evidence="2 3" key="1">
    <citation type="journal article" date="2016" name="Genome Biol. Evol.">
        <title>Divergent and convergent evolution of fungal pathogenicity.</title>
        <authorList>
            <person name="Shang Y."/>
            <person name="Xiao G."/>
            <person name="Zheng P."/>
            <person name="Cen K."/>
            <person name="Zhan S."/>
            <person name="Wang C."/>
        </authorList>
    </citation>
    <scope>NUCLEOTIDE SEQUENCE [LARGE SCALE GENOMIC DNA]</scope>
    <source>
        <strain evidence="2 3">ARSEF 2679</strain>
    </source>
</reference>
<dbReference type="AlphaFoldDB" id="A0A168CNU9"/>
<protein>
    <submittedName>
        <fullName evidence="2">Uncharacterized protein</fullName>
    </submittedName>
</protein>
<sequence>MAEASDAPSSSAAALDVVFYVARSVWSVRWGRHLFRAARVAALPLSLVTVPLRHLASAVLVLCAPLLYLVGFAVAAAQGTLSLLASLKLSAAAGIGIVAGVVLGATSSVVTSYLGMQDSDEDRYERERDSIDYYYDRDDEEVEYEGRDYRYDPDTYPDYRKQHLRASDPDVLLKRRLARGLLSQTIHEEDDSSGE</sequence>
<accession>A0A168CNU9</accession>
<feature type="transmembrane region" description="Helical" evidence="1">
    <location>
        <begin position="89"/>
        <end position="116"/>
    </location>
</feature>
<comment type="caution">
    <text evidence="2">The sequence shown here is derived from an EMBL/GenBank/DDBJ whole genome shotgun (WGS) entry which is preliminary data.</text>
</comment>
<keyword evidence="1" id="KW-0472">Membrane</keyword>
<name>A0A168CNU9_CORFA</name>
<dbReference type="RefSeq" id="XP_018707488.1">
    <property type="nucleotide sequence ID" value="XM_018845765.1"/>
</dbReference>
<dbReference type="Proteomes" id="UP000076744">
    <property type="component" value="Unassembled WGS sequence"/>
</dbReference>
<dbReference type="EMBL" id="AZHB01000003">
    <property type="protein sequence ID" value="OAA71607.1"/>
    <property type="molecule type" value="Genomic_DNA"/>
</dbReference>
<keyword evidence="1" id="KW-1133">Transmembrane helix</keyword>
<keyword evidence="3" id="KW-1185">Reference proteome</keyword>
<keyword evidence="1" id="KW-0812">Transmembrane</keyword>
<proteinExistence type="predicted"/>
<evidence type="ECO:0000313" key="3">
    <source>
        <dbReference type="Proteomes" id="UP000076744"/>
    </source>
</evidence>
<gene>
    <name evidence="2" type="ORF">ISF_02158</name>
</gene>
<dbReference type="OrthoDB" id="4502894at2759"/>
<dbReference type="GeneID" id="30018450"/>
<evidence type="ECO:0000256" key="1">
    <source>
        <dbReference type="SAM" id="Phobius"/>
    </source>
</evidence>